<keyword evidence="9 13" id="KW-1133">Transmembrane helix</keyword>
<reference evidence="14 15" key="1">
    <citation type="submission" date="2016-10" db="EMBL/GenBank/DDBJ databases">
        <authorList>
            <person name="de Groot N.N."/>
        </authorList>
    </citation>
    <scope>NUCLEOTIDE SEQUENCE [LARGE SCALE GENOMIC DNA]</scope>
    <source>
        <strain evidence="14 15">DSM 2784</strain>
    </source>
</reference>
<dbReference type="STRING" id="1120920.SAMN03080599_01192"/>
<evidence type="ECO:0000256" key="13">
    <source>
        <dbReference type="SAM" id="Phobius"/>
    </source>
</evidence>
<dbReference type="CDD" id="cd13134">
    <property type="entry name" value="MATE_like_8"/>
    <property type="match status" value="1"/>
</dbReference>
<dbReference type="GO" id="GO:0005886">
    <property type="term" value="C:plasma membrane"/>
    <property type="evidence" value="ECO:0007669"/>
    <property type="project" value="UniProtKB-SubCell"/>
</dbReference>
<keyword evidence="5" id="KW-0813">Transport</keyword>
<comment type="subcellular location">
    <subcellularLocation>
        <location evidence="2">Cell membrane</location>
        <topology evidence="2">Multi-pass membrane protein</topology>
    </subcellularLocation>
</comment>
<evidence type="ECO:0000256" key="2">
    <source>
        <dbReference type="ARBA" id="ARBA00004651"/>
    </source>
</evidence>
<keyword evidence="11 13" id="KW-0472">Membrane</keyword>
<dbReference type="InterPro" id="IPR048279">
    <property type="entry name" value="MdtK-like"/>
</dbReference>
<feature type="transmembrane region" description="Helical" evidence="13">
    <location>
        <begin position="328"/>
        <end position="348"/>
    </location>
</feature>
<keyword evidence="8 13" id="KW-0812">Transmembrane</keyword>
<evidence type="ECO:0000256" key="11">
    <source>
        <dbReference type="ARBA" id="ARBA00023136"/>
    </source>
</evidence>
<evidence type="ECO:0000313" key="15">
    <source>
        <dbReference type="Proteomes" id="UP000199208"/>
    </source>
</evidence>
<comment type="similarity">
    <text evidence="3">Belongs to the multi antimicrobial extrusion (MATE) (TC 2.A.66.1) family.</text>
</comment>
<evidence type="ECO:0000256" key="1">
    <source>
        <dbReference type="ARBA" id="ARBA00003408"/>
    </source>
</evidence>
<keyword evidence="7" id="KW-1003">Cell membrane</keyword>
<dbReference type="GO" id="GO:0042910">
    <property type="term" value="F:xenobiotic transmembrane transporter activity"/>
    <property type="evidence" value="ECO:0007669"/>
    <property type="project" value="InterPro"/>
</dbReference>
<comment type="function">
    <text evidence="1">Multidrug efflux pump.</text>
</comment>
<dbReference type="AlphaFoldDB" id="A0A1G5RW59"/>
<keyword evidence="10" id="KW-0406">Ion transport</keyword>
<evidence type="ECO:0000256" key="4">
    <source>
        <dbReference type="ARBA" id="ARBA00020268"/>
    </source>
</evidence>
<evidence type="ECO:0000256" key="8">
    <source>
        <dbReference type="ARBA" id="ARBA00022692"/>
    </source>
</evidence>
<evidence type="ECO:0000256" key="9">
    <source>
        <dbReference type="ARBA" id="ARBA00022989"/>
    </source>
</evidence>
<evidence type="ECO:0000256" key="12">
    <source>
        <dbReference type="ARBA" id="ARBA00031636"/>
    </source>
</evidence>
<dbReference type="GO" id="GO:0006811">
    <property type="term" value="P:monoatomic ion transport"/>
    <property type="evidence" value="ECO:0007669"/>
    <property type="project" value="UniProtKB-KW"/>
</dbReference>
<feature type="transmembrane region" description="Helical" evidence="13">
    <location>
        <begin position="55"/>
        <end position="78"/>
    </location>
</feature>
<proteinExistence type="inferred from homology"/>
<evidence type="ECO:0000313" key="14">
    <source>
        <dbReference type="EMBL" id="SCZ78286.1"/>
    </source>
</evidence>
<dbReference type="Proteomes" id="UP000199208">
    <property type="component" value="Unassembled WGS sequence"/>
</dbReference>
<evidence type="ECO:0000256" key="10">
    <source>
        <dbReference type="ARBA" id="ARBA00023065"/>
    </source>
</evidence>
<protein>
    <recommendedName>
        <fullName evidence="4">Probable multidrug resistance protein NorM</fullName>
    </recommendedName>
    <alternativeName>
        <fullName evidence="12">Multidrug-efflux transporter</fullName>
    </alternativeName>
</protein>
<feature type="transmembrane region" description="Helical" evidence="13">
    <location>
        <begin position="165"/>
        <end position="184"/>
    </location>
</feature>
<organism evidence="14 15">
    <name type="scientific">Acidaminobacter hydrogenoformans DSM 2784</name>
    <dbReference type="NCBI Taxonomy" id="1120920"/>
    <lineage>
        <taxon>Bacteria</taxon>
        <taxon>Bacillati</taxon>
        <taxon>Bacillota</taxon>
        <taxon>Clostridia</taxon>
        <taxon>Peptostreptococcales</taxon>
        <taxon>Acidaminobacteraceae</taxon>
        <taxon>Acidaminobacter</taxon>
    </lineage>
</organism>
<sequence>MRWFSDRQFINTMLKIGIPVMIQNLIQTSLNMVDTVMIGQVGKEAIAAVGLANQVFFVMILLVFGINSGASVFIAQLWGKRDLANIKRTMGVALAFGVAITGLFMLAAILAPTQIMSLLSDGNPEIVRLGSDYLRIVGWSYIFTAVSFSFAVAARSIEQAKMPTIVSAFSLIVNTILNYGLIFGKLGLPELGVRGAAIATLIARLIEFIVILTIIYKTDHVLAARPRELVSFSKAYMIKILDKASPVVANETLWAIGNVLYNVAIARIGAEAIASYQVANSLFRFYEVIFMGMAAACQVMIGNRIGAGEEGLARQYASHFLKLSQTGALLIAVFIALSAGGIISLFGLEPALSRTTTSLMYLYAAFTFSKTFNLMMIVGVLRGGGDTKYALYVEVAAVWLVGVPLAFAGAVWLQAGVIITVALLMLEEVLKTLLTFRRYMSQKWLNNVIHEL</sequence>
<dbReference type="EMBL" id="FMWL01000004">
    <property type="protein sequence ID" value="SCZ78286.1"/>
    <property type="molecule type" value="Genomic_DNA"/>
</dbReference>
<evidence type="ECO:0000256" key="5">
    <source>
        <dbReference type="ARBA" id="ARBA00022448"/>
    </source>
</evidence>
<feature type="transmembrane region" description="Helical" evidence="13">
    <location>
        <begin position="196"/>
        <end position="216"/>
    </location>
</feature>
<gene>
    <name evidence="14" type="ORF">SAMN03080599_01192</name>
</gene>
<dbReference type="Pfam" id="PF01554">
    <property type="entry name" value="MatE"/>
    <property type="match status" value="2"/>
</dbReference>
<dbReference type="InterPro" id="IPR050222">
    <property type="entry name" value="MATE_MdtK"/>
</dbReference>
<evidence type="ECO:0000256" key="3">
    <source>
        <dbReference type="ARBA" id="ARBA00010199"/>
    </source>
</evidence>
<feature type="transmembrane region" description="Helical" evidence="13">
    <location>
        <begin position="389"/>
        <end position="407"/>
    </location>
</feature>
<evidence type="ECO:0000256" key="7">
    <source>
        <dbReference type="ARBA" id="ARBA00022475"/>
    </source>
</evidence>
<dbReference type="PIRSF" id="PIRSF006603">
    <property type="entry name" value="DinF"/>
    <property type="match status" value="1"/>
</dbReference>
<feature type="transmembrane region" description="Helical" evidence="13">
    <location>
        <begin position="360"/>
        <end position="382"/>
    </location>
</feature>
<accession>A0A1G5RW59</accession>
<keyword evidence="15" id="KW-1185">Reference proteome</keyword>
<keyword evidence="6" id="KW-0050">Antiport</keyword>
<dbReference type="InterPro" id="IPR002528">
    <property type="entry name" value="MATE_fam"/>
</dbReference>
<dbReference type="RefSeq" id="WP_170829322.1">
    <property type="nucleotide sequence ID" value="NZ_FMWL01000004.1"/>
</dbReference>
<dbReference type="PANTHER" id="PTHR43298">
    <property type="entry name" value="MULTIDRUG RESISTANCE PROTEIN NORM-RELATED"/>
    <property type="match status" value="1"/>
</dbReference>
<name>A0A1G5RW59_9FIRM</name>
<dbReference type="GO" id="GO:0015297">
    <property type="term" value="F:antiporter activity"/>
    <property type="evidence" value="ECO:0007669"/>
    <property type="project" value="UniProtKB-KW"/>
</dbReference>
<feature type="transmembrane region" description="Helical" evidence="13">
    <location>
        <begin position="133"/>
        <end position="153"/>
    </location>
</feature>
<feature type="transmembrane region" description="Helical" evidence="13">
    <location>
        <begin position="90"/>
        <end position="113"/>
    </location>
</feature>
<dbReference type="PANTHER" id="PTHR43298:SF2">
    <property type="entry name" value="FMN_FAD EXPORTER YEEO-RELATED"/>
    <property type="match status" value="1"/>
</dbReference>
<dbReference type="NCBIfam" id="TIGR00797">
    <property type="entry name" value="matE"/>
    <property type="match status" value="1"/>
</dbReference>
<evidence type="ECO:0000256" key="6">
    <source>
        <dbReference type="ARBA" id="ARBA00022449"/>
    </source>
</evidence>